<organism evidence="8 9">
    <name type="scientific">Lutzomyia longipalpis</name>
    <name type="common">Sand fly</name>
    <dbReference type="NCBI Taxonomy" id="7200"/>
    <lineage>
        <taxon>Eukaryota</taxon>
        <taxon>Metazoa</taxon>
        <taxon>Ecdysozoa</taxon>
        <taxon>Arthropoda</taxon>
        <taxon>Hexapoda</taxon>
        <taxon>Insecta</taxon>
        <taxon>Pterygota</taxon>
        <taxon>Neoptera</taxon>
        <taxon>Endopterygota</taxon>
        <taxon>Diptera</taxon>
        <taxon>Nematocera</taxon>
        <taxon>Psychodoidea</taxon>
        <taxon>Psychodidae</taxon>
        <taxon>Lutzomyia</taxon>
        <taxon>Lutzomyia</taxon>
    </lineage>
</organism>
<dbReference type="InterPro" id="IPR005755">
    <property type="entry name" value="Ribosomal_uL13_euk/arc"/>
</dbReference>
<dbReference type="InterPro" id="IPR005822">
    <property type="entry name" value="Ribosomal_uL13"/>
</dbReference>
<dbReference type="GO" id="GO:0017148">
    <property type="term" value="P:negative regulation of translation"/>
    <property type="evidence" value="ECO:0007669"/>
    <property type="project" value="TreeGrafter"/>
</dbReference>
<dbReference type="CDD" id="cd00392">
    <property type="entry name" value="Ribosomal_L13"/>
    <property type="match status" value="1"/>
</dbReference>
<keyword evidence="2 6" id="KW-0689">Ribosomal protein</keyword>
<dbReference type="Gene3D" id="3.90.1180.10">
    <property type="entry name" value="Ribosomal protein L13"/>
    <property type="match status" value="1"/>
</dbReference>
<evidence type="ECO:0000256" key="2">
    <source>
        <dbReference type="ARBA" id="ARBA00022980"/>
    </source>
</evidence>
<dbReference type="PROSITE" id="PS00783">
    <property type="entry name" value="RIBOSOMAL_L13"/>
    <property type="match status" value="1"/>
</dbReference>
<comment type="similarity">
    <text evidence="1 6">Belongs to the universal ribosomal protein uL13 family.</text>
</comment>
<sequence length="248" mass="28600">MTGITGKRMIIDGRNHLVGRLASVVAKYLLQGGKVVVVRCEELNQSGHFYRNKVKYLSYLRKRCNVNPARGPYHFRAPSRMFYKAVRGMVPHKTKRGQQALKRLKVFEGIPPAYNKKKTVVVPIAMRILCLRSDRKYCSLGRLAHEVGWQYLDVIRNLESKRKAKALVENVQKRKLKKITKEARGVIAERATKHNEVIKSYGYNKRKAKALVENVQKRKLKKITKEARGVIAERATKHNEVIKSYGYK</sequence>
<keyword evidence="3 6" id="KW-0687">Ribonucleoprotein</keyword>
<evidence type="ECO:0000313" key="7">
    <source>
        <dbReference type="EMBL" id="MBC1168893.1"/>
    </source>
</evidence>
<dbReference type="FunFam" id="3.90.1180.10:FF:000002">
    <property type="entry name" value="60S ribosomal protein L16"/>
    <property type="match status" value="1"/>
</dbReference>
<dbReference type="PANTHER" id="PTHR11545:SF3">
    <property type="entry name" value="LARGE RIBOSOMAL SUBUNIT PROTEIN UL13"/>
    <property type="match status" value="1"/>
</dbReference>
<evidence type="ECO:0000256" key="6">
    <source>
        <dbReference type="RuleBase" id="RU003877"/>
    </source>
</evidence>
<dbReference type="SUPFAM" id="SSF52161">
    <property type="entry name" value="Ribosomal protein L13"/>
    <property type="match status" value="1"/>
</dbReference>
<dbReference type="VEuPathDB" id="VectorBase:LLOJ004953"/>
<evidence type="ECO:0000256" key="4">
    <source>
        <dbReference type="ARBA" id="ARBA00035201"/>
    </source>
</evidence>
<dbReference type="GO" id="GO:0006412">
    <property type="term" value="P:translation"/>
    <property type="evidence" value="ECO:0007669"/>
    <property type="project" value="InterPro"/>
</dbReference>
<proteinExistence type="inferred from homology"/>
<dbReference type="EnsemblMetazoa" id="LLOJ004953-RA">
    <property type="protein sequence ID" value="LLOJ004953-PA"/>
    <property type="gene ID" value="LLOJ004953"/>
</dbReference>
<dbReference type="GO" id="GO:0003735">
    <property type="term" value="F:structural constituent of ribosome"/>
    <property type="evidence" value="ECO:0007669"/>
    <property type="project" value="InterPro"/>
</dbReference>
<protein>
    <recommendedName>
        <fullName evidence="4">Large ribosomal subunit protein uL13</fullName>
    </recommendedName>
    <alternativeName>
        <fullName evidence="5">60S ribosomal protein L13a</fullName>
    </alternativeName>
</protein>
<evidence type="ECO:0000313" key="8">
    <source>
        <dbReference type="EnsemblMetazoa" id="LLOJ004953-PA"/>
    </source>
</evidence>
<dbReference type="EMBL" id="AJWK01015623">
    <property type="status" value="NOT_ANNOTATED_CDS"/>
    <property type="molecule type" value="Genomic_DNA"/>
</dbReference>
<name>A0A1B0CK16_LUTLO</name>
<reference evidence="7" key="2">
    <citation type="journal article" date="2020" name="BMC">
        <title>Leishmania infection induces a limited differential gene expression in the sand fly midgut.</title>
        <authorList>
            <person name="Coutinho-Abreu I.V."/>
            <person name="Serafim T.D."/>
            <person name="Meneses C."/>
            <person name="Kamhawi S."/>
            <person name="Oliveira F."/>
            <person name="Valenzuela J.G."/>
        </authorList>
    </citation>
    <scope>NUCLEOTIDE SEQUENCE</scope>
    <source>
        <strain evidence="7">Jacobina</strain>
        <tissue evidence="7">Midgut</tissue>
    </source>
</reference>
<dbReference type="VEuPathDB" id="VectorBase:LLONM1_011676"/>
<evidence type="ECO:0000256" key="5">
    <source>
        <dbReference type="ARBA" id="ARBA00035367"/>
    </source>
</evidence>
<reference evidence="9" key="1">
    <citation type="submission" date="2012-05" db="EMBL/GenBank/DDBJ databases">
        <title>Whole Genome Assembly of Lutzomyia longipalpis.</title>
        <authorList>
            <person name="Richards S."/>
            <person name="Qu C."/>
            <person name="Dillon R."/>
            <person name="Worley K."/>
            <person name="Scherer S."/>
            <person name="Batterton M."/>
            <person name="Taylor A."/>
            <person name="Hawes A."/>
            <person name="Hernandez B."/>
            <person name="Kovar C."/>
            <person name="Mandapat C."/>
            <person name="Pham C."/>
            <person name="Qu C."/>
            <person name="Jing C."/>
            <person name="Bess C."/>
            <person name="Bandaranaike D."/>
            <person name="Ngo D."/>
            <person name="Ongeri F."/>
            <person name="Arias F."/>
            <person name="Lara F."/>
            <person name="Weissenberger G."/>
            <person name="Kamau G."/>
            <person name="Han H."/>
            <person name="Shen H."/>
            <person name="Dinh H."/>
            <person name="Khalil I."/>
            <person name="Jones J."/>
            <person name="Shafer J."/>
            <person name="Jayaseelan J."/>
            <person name="Quiroz J."/>
            <person name="Blankenburg K."/>
            <person name="Nguyen L."/>
            <person name="Jackson L."/>
            <person name="Francisco L."/>
            <person name="Tang L.-Y."/>
            <person name="Pu L.-L."/>
            <person name="Perales L."/>
            <person name="Lorensuhewa L."/>
            <person name="Munidasa M."/>
            <person name="Coyle M."/>
            <person name="Taylor M."/>
            <person name="Puazo M."/>
            <person name="Firestine M."/>
            <person name="Scheel M."/>
            <person name="Javaid M."/>
            <person name="Wang M."/>
            <person name="Li M."/>
            <person name="Tabassum N."/>
            <person name="Saada N."/>
            <person name="Osuji N."/>
            <person name="Aqrawi P."/>
            <person name="Fu Q."/>
            <person name="Thornton R."/>
            <person name="Raj R."/>
            <person name="Goodspeed R."/>
            <person name="Mata R."/>
            <person name="Najjar R."/>
            <person name="Gubbala S."/>
            <person name="Lee S."/>
            <person name="Denson S."/>
            <person name="Patil S."/>
            <person name="Macmil S."/>
            <person name="Qi S."/>
            <person name="Matskevitch T."/>
            <person name="Palculict T."/>
            <person name="Mathew T."/>
            <person name="Vee V."/>
            <person name="Velamala V."/>
            <person name="Korchina V."/>
            <person name="Cai W."/>
            <person name="Liu W."/>
            <person name="Dai W."/>
            <person name="Zou X."/>
            <person name="Zhu Y."/>
            <person name="Zhang Y."/>
            <person name="Wu Y.-Q."/>
            <person name="Xin Y."/>
            <person name="Nazarath L."/>
            <person name="Kovar C."/>
            <person name="Han Y."/>
            <person name="Muzny D."/>
            <person name="Gibbs R."/>
        </authorList>
    </citation>
    <scope>NUCLEOTIDE SEQUENCE [LARGE SCALE GENOMIC DNA]</scope>
    <source>
        <strain evidence="9">Jacobina</strain>
    </source>
</reference>
<dbReference type="InterPro" id="IPR023563">
    <property type="entry name" value="Ribosomal_uL13_CS"/>
</dbReference>
<evidence type="ECO:0000313" key="9">
    <source>
        <dbReference type="Proteomes" id="UP000092461"/>
    </source>
</evidence>
<dbReference type="EMBL" id="AJWK01015622">
    <property type="status" value="NOT_ANNOTATED_CDS"/>
    <property type="molecule type" value="Genomic_DNA"/>
</dbReference>
<dbReference type="PANTHER" id="PTHR11545">
    <property type="entry name" value="RIBOSOMAL PROTEIN L13"/>
    <property type="match status" value="1"/>
</dbReference>
<dbReference type="NCBIfam" id="TIGR01077">
    <property type="entry name" value="L13_A_E"/>
    <property type="match status" value="1"/>
</dbReference>
<evidence type="ECO:0000256" key="3">
    <source>
        <dbReference type="ARBA" id="ARBA00023274"/>
    </source>
</evidence>
<dbReference type="GO" id="GO:0003729">
    <property type="term" value="F:mRNA binding"/>
    <property type="evidence" value="ECO:0007669"/>
    <property type="project" value="TreeGrafter"/>
</dbReference>
<dbReference type="EMBL" id="GITU01000190">
    <property type="protein sequence ID" value="MBC1168893.1"/>
    <property type="molecule type" value="Transcribed_RNA"/>
</dbReference>
<dbReference type="InterPro" id="IPR036899">
    <property type="entry name" value="Ribosomal_uL13_sf"/>
</dbReference>
<dbReference type="Proteomes" id="UP000092461">
    <property type="component" value="Unassembled WGS sequence"/>
</dbReference>
<dbReference type="AlphaFoldDB" id="A0A1B0CK16"/>
<keyword evidence="9" id="KW-1185">Reference proteome</keyword>
<accession>A0A1B0CK16</accession>
<dbReference type="Gene3D" id="6.10.250.3250">
    <property type="match status" value="1"/>
</dbReference>
<dbReference type="HAMAP" id="MF_01366">
    <property type="entry name" value="Ribosomal_uL13"/>
    <property type="match status" value="1"/>
</dbReference>
<evidence type="ECO:0000256" key="1">
    <source>
        <dbReference type="ARBA" id="ARBA00006227"/>
    </source>
</evidence>
<reference evidence="8" key="3">
    <citation type="submission" date="2020-05" db="UniProtKB">
        <authorList>
            <consortium name="EnsemblMetazoa"/>
        </authorList>
    </citation>
    <scope>IDENTIFICATION</scope>
    <source>
        <strain evidence="8">Jacobina</strain>
    </source>
</reference>
<dbReference type="Pfam" id="PF00572">
    <property type="entry name" value="Ribosomal_L13"/>
    <property type="match status" value="1"/>
</dbReference>
<dbReference type="GO" id="GO:0022625">
    <property type="term" value="C:cytosolic large ribosomal subunit"/>
    <property type="evidence" value="ECO:0007669"/>
    <property type="project" value="TreeGrafter"/>
</dbReference>